<accession>A0A6G1ILH2</accession>
<protein>
    <submittedName>
        <fullName evidence="1">Uncharacterized protein</fullName>
    </submittedName>
</protein>
<dbReference type="Proteomes" id="UP000799291">
    <property type="component" value="Unassembled WGS sequence"/>
</dbReference>
<evidence type="ECO:0000313" key="2">
    <source>
        <dbReference type="Proteomes" id="UP000799291"/>
    </source>
</evidence>
<gene>
    <name evidence="1" type="ORF">K458DRAFT_422513</name>
</gene>
<name>A0A6G1ILH2_9PLEO</name>
<reference evidence="1" key="1">
    <citation type="journal article" date="2020" name="Stud. Mycol.">
        <title>101 Dothideomycetes genomes: a test case for predicting lifestyles and emergence of pathogens.</title>
        <authorList>
            <person name="Haridas S."/>
            <person name="Albert R."/>
            <person name="Binder M."/>
            <person name="Bloem J."/>
            <person name="Labutti K."/>
            <person name="Salamov A."/>
            <person name="Andreopoulos B."/>
            <person name="Baker S."/>
            <person name="Barry K."/>
            <person name="Bills G."/>
            <person name="Bluhm B."/>
            <person name="Cannon C."/>
            <person name="Castanera R."/>
            <person name="Culley D."/>
            <person name="Daum C."/>
            <person name="Ezra D."/>
            <person name="Gonzalez J."/>
            <person name="Henrissat B."/>
            <person name="Kuo A."/>
            <person name="Liang C."/>
            <person name="Lipzen A."/>
            <person name="Lutzoni F."/>
            <person name="Magnuson J."/>
            <person name="Mondo S."/>
            <person name="Nolan M."/>
            <person name="Ohm R."/>
            <person name="Pangilinan J."/>
            <person name="Park H.-J."/>
            <person name="Ramirez L."/>
            <person name="Alfaro M."/>
            <person name="Sun H."/>
            <person name="Tritt A."/>
            <person name="Yoshinaga Y."/>
            <person name="Zwiers L.-H."/>
            <person name="Turgeon B."/>
            <person name="Goodwin S."/>
            <person name="Spatafora J."/>
            <person name="Crous P."/>
            <person name="Grigoriev I."/>
        </authorList>
    </citation>
    <scope>NUCLEOTIDE SEQUENCE</scope>
    <source>
        <strain evidence="1">CBS 122367</strain>
    </source>
</reference>
<dbReference type="AlphaFoldDB" id="A0A6G1ILH2"/>
<organism evidence="1 2">
    <name type="scientific">Lentithecium fluviatile CBS 122367</name>
    <dbReference type="NCBI Taxonomy" id="1168545"/>
    <lineage>
        <taxon>Eukaryota</taxon>
        <taxon>Fungi</taxon>
        <taxon>Dikarya</taxon>
        <taxon>Ascomycota</taxon>
        <taxon>Pezizomycotina</taxon>
        <taxon>Dothideomycetes</taxon>
        <taxon>Pleosporomycetidae</taxon>
        <taxon>Pleosporales</taxon>
        <taxon>Massarineae</taxon>
        <taxon>Lentitheciaceae</taxon>
        <taxon>Lentithecium</taxon>
    </lineage>
</organism>
<keyword evidence="2" id="KW-1185">Reference proteome</keyword>
<dbReference type="OrthoDB" id="10261951at2759"/>
<evidence type="ECO:0000313" key="1">
    <source>
        <dbReference type="EMBL" id="KAF2679086.1"/>
    </source>
</evidence>
<proteinExistence type="predicted"/>
<sequence>MPHQPPCAILPIPVAIPRVTCATRTSTFNYYGPVQSLLTSEASKFLATITDAVEQEAASTINSFILATHNDCIGAAEEKTACWLTIRVTKPTYEFEIPRWHQDGRMFPYDEGRKEVVRSKYALTLLGPTTLMLQPNAHVFSTYHRGETQHYWWRKTHGPEPTEENKDQAYSTLRHWLADEFKDAIRVRVGDGEVVRFSWGRDDSPVHSEPDLISDRVFVTVLYGSESELREMCNWRSAEYGKFDW</sequence>
<dbReference type="EMBL" id="MU005606">
    <property type="protein sequence ID" value="KAF2679086.1"/>
    <property type="molecule type" value="Genomic_DNA"/>
</dbReference>